<dbReference type="PANTHER" id="PTHR34535">
    <property type="entry name" value="HYDROGENASE MATURATION FACTOR HYPA"/>
    <property type="match status" value="1"/>
</dbReference>
<evidence type="ECO:0000256" key="3">
    <source>
        <dbReference type="ARBA" id="ARBA00022833"/>
    </source>
</evidence>
<dbReference type="PIRSF" id="PIRSF004761">
    <property type="entry name" value="Hydrgn_mat_HypA"/>
    <property type="match status" value="1"/>
</dbReference>
<keyword evidence="3" id="KW-0862">Zinc</keyword>
<accession>A0A140D697</accession>
<proteinExistence type="predicted"/>
<dbReference type="PANTHER" id="PTHR34535:SF3">
    <property type="entry name" value="HYDROGENASE MATURATION FACTOR HYPA"/>
    <property type="match status" value="1"/>
</dbReference>
<evidence type="ECO:0000256" key="2">
    <source>
        <dbReference type="ARBA" id="ARBA00022723"/>
    </source>
</evidence>
<organism evidence="4">
    <name type="scientific">gamma proteobacterium 10BT</name>
    <dbReference type="NCBI Taxonomy" id="1778877"/>
    <lineage>
        <taxon>Bacteria</taxon>
        <taxon>Pseudomonadati</taxon>
        <taxon>Pseudomonadota</taxon>
        <taxon>Gammaproteobacteria</taxon>
    </lineage>
</organism>
<dbReference type="GO" id="GO:0016530">
    <property type="term" value="F:metallochaperone activity"/>
    <property type="evidence" value="ECO:0007669"/>
    <property type="project" value="UniProtKB-ARBA"/>
</dbReference>
<protein>
    <submittedName>
        <fullName evidence="4">Hydrogenase nickel incorporation protein HybF</fullName>
    </submittedName>
</protein>
<dbReference type="InterPro" id="IPR000688">
    <property type="entry name" value="HypA/HybF"/>
</dbReference>
<reference evidence="4" key="1">
    <citation type="journal article" date="2016" name="BMC Genomics">
        <title>A multi-substrate approach for functional metagenomics-based screening for (hemi)cellulases in two wheat straw-degrading microbial consortia unveils novel thermoalkaliphilic enzymes.</title>
        <authorList>
            <person name="Maruthamuthu M."/>
            <person name="Jimenez D.J."/>
            <person name="Stevens P."/>
            <person name="van Elsas J.D."/>
        </authorList>
    </citation>
    <scope>NUCLEOTIDE SEQUENCE</scope>
    <source>
        <strain evidence="4">10BTContig1</strain>
    </source>
</reference>
<sequence>MVEIIEQKAHQHHARRVTAVWLEMGALSCVEEQALRQGFVSASRHTLAENCQLRLSVKPARAWCWDCGISVQVDKHDAPCPRCNGHTLRIEDGDSLRIKQLEIE</sequence>
<dbReference type="GO" id="GO:0008270">
    <property type="term" value="F:zinc ion binding"/>
    <property type="evidence" value="ECO:0007669"/>
    <property type="project" value="TreeGrafter"/>
</dbReference>
<dbReference type="FunFam" id="3.30.2320.80:FF:000001">
    <property type="entry name" value="Hydrogenase maturation factor HypA"/>
    <property type="match status" value="1"/>
</dbReference>
<dbReference type="GO" id="GO:0016151">
    <property type="term" value="F:nickel cation binding"/>
    <property type="evidence" value="ECO:0007669"/>
    <property type="project" value="InterPro"/>
</dbReference>
<dbReference type="EMBL" id="KU505133">
    <property type="protein sequence ID" value="AMK07371.1"/>
    <property type="molecule type" value="Genomic_DNA"/>
</dbReference>
<name>A0A140D697_9GAMM</name>
<dbReference type="Gene3D" id="3.30.2320.80">
    <property type="match status" value="1"/>
</dbReference>
<gene>
    <name evidence="4" type="primary">hybF</name>
</gene>
<evidence type="ECO:0000313" key="4">
    <source>
        <dbReference type="EMBL" id="AMK07371.1"/>
    </source>
</evidence>
<dbReference type="NCBIfam" id="TIGR00100">
    <property type="entry name" value="hypA"/>
    <property type="match status" value="1"/>
</dbReference>
<dbReference type="GO" id="GO:0051604">
    <property type="term" value="P:protein maturation"/>
    <property type="evidence" value="ECO:0007669"/>
    <property type="project" value="InterPro"/>
</dbReference>
<keyword evidence="2" id="KW-0479">Metal-binding</keyword>
<dbReference type="Pfam" id="PF01155">
    <property type="entry name" value="HypA"/>
    <property type="match status" value="1"/>
</dbReference>
<dbReference type="NCBIfam" id="NF009046">
    <property type="entry name" value="PRK12380.1"/>
    <property type="match status" value="1"/>
</dbReference>
<dbReference type="AlphaFoldDB" id="A0A140D697"/>
<evidence type="ECO:0000256" key="1">
    <source>
        <dbReference type="ARBA" id="ARBA00022596"/>
    </source>
</evidence>
<keyword evidence="1" id="KW-0533">Nickel</keyword>